<evidence type="ECO:0000313" key="13">
    <source>
        <dbReference type="Proteomes" id="UP000008837"/>
    </source>
</evidence>
<dbReference type="OMA" id="INWIVIM"/>
<dbReference type="InterPro" id="IPR008271">
    <property type="entry name" value="Ser/Thr_kinase_AS"/>
</dbReference>
<evidence type="ECO:0000256" key="1">
    <source>
        <dbReference type="ARBA" id="ARBA00012513"/>
    </source>
</evidence>
<feature type="region of interest" description="Disordered" evidence="10">
    <location>
        <begin position="51"/>
        <end position="99"/>
    </location>
</feature>
<dbReference type="InterPro" id="IPR000719">
    <property type="entry name" value="Prot_kinase_dom"/>
</dbReference>
<dbReference type="EC" id="2.7.11.1" evidence="1"/>
<keyword evidence="5" id="KW-0418">Kinase</keyword>
<name>A8Q0T7_MALGO</name>
<dbReference type="GeneID" id="5855388"/>
<dbReference type="PANTHER" id="PTHR11042">
    <property type="entry name" value="EUKARYOTIC TRANSLATION INITIATION FACTOR 2-ALPHA KINASE EIF2-ALPHA KINASE -RELATED"/>
    <property type="match status" value="1"/>
</dbReference>
<dbReference type="InterPro" id="IPR036621">
    <property type="entry name" value="Anticodon-bd_dom_sf"/>
</dbReference>
<proteinExistence type="inferred from homology"/>
<evidence type="ECO:0000256" key="2">
    <source>
        <dbReference type="ARBA" id="ARBA00022527"/>
    </source>
</evidence>
<dbReference type="PANTHER" id="PTHR11042:SF136">
    <property type="entry name" value="EIF-2-ALPHA KINASE GCN2"/>
    <property type="match status" value="1"/>
</dbReference>
<evidence type="ECO:0000256" key="4">
    <source>
        <dbReference type="ARBA" id="ARBA00022741"/>
    </source>
</evidence>
<comment type="catalytic activity">
    <reaction evidence="8">
        <text>L-threonyl-[protein] + ATP = O-phospho-L-threonyl-[protein] + ADP + H(+)</text>
        <dbReference type="Rhea" id="RHEA:46608"/>
        <dbReference type="Rhea" id="RHEA-COMP:11060"/>
        <dbReference type="Rhea" id="RHEA-COMP:11605"/>
        <dbReference type="ChEBI" id="CHEBI:15378"/>
        <dbReference type="ChEBI" id="CHEBI:30013"/>
        <dbReference type="ChEBI" id="CHEBI:30616"/>
        <dbReference type="ChEBI" id="CHEBI:61977"/>
        <dbReference type="ChEBI" id="CHEBI:456216"/>
        <dbReference type="EC" id="2.7.11.1"/>
    </reaction>
</comment>
<dbReference type="Gene3D" id="3.30.930.10">
    <property type="entry name" value="Bira Bifunctional Protein, Domain 2"/>
    <property type="match status" value="1"/>
</dbReference>
<dbReference type="KEGG" id="mgl:MGL_2080"/>
<evidence type="ECO:0000259" key="11">
    <source>
        <dbReference type="PROSITE" id="PS50011"/>
    </source>
</evidence>
<keyword evidence="3" id="KW-0808">Transferase</keyword>
<evidence type="ECO:0000256" key="5">
    <source>
        <dbReference type="ARBA" id="ARBA00022777"/>
    </source>
</evidence>
<dbReference type="InterPro" id="IPR041715">
    <property type="entry name" value="HisRS-like_core"/>
</dbReference>
<evidence type="ECO:0000256" key="3">
    <source>
        <dbReference type="ARBA" id="ARBA00022679"/>
    </source>
</evidence>
<protein>
    <recommendedName>
        <fullName evidence="1">non-specific serine/threonine protein kinase</fullName>
        <ecNumber evidence="1">2.7.11.1</ecNumber>
    </recommendedName>
</protein>
<feature type="region of interest" description="Disordered" evidence="10">
    <location>
        <begin position="807"/>
        <end position="842"/>
    </location>
</feature>
<accession>A8Q0T7</accession>
<dbReference type="SUPFAM" id="SSF55681">
    <property type="entry name" value="Class II aaRS and biotin synthetases"/>
    <property type="match status" value="1"/>
</dbReference>
<dbReference type="GO" id="GO:0005634">
    <property type="term" value="C:nucleus"/>
    <property type="evidence" value="ECO:0007669"/>
    <property type="project" value="TreeGrafter"/>
</dbReference>
<dbReference type="SUPFAM" id="SSF56112">
    <property type="entry name" value="Protein kinase-like (PK-like)"/>
    <property type="match status" value="1"/>
</dbReference>
<dbReference type="Pfam" id="PF12745">
    <property type="entry name" value="HGTP_anticodon2"/>
    <property type="match status" value="1"/>
</dbReference>
<dbReference type="OrthoDB" id="341578at2759"/>
<keyword evidence="4" id="KW-0547">Nucleotide-binding</keyword>
<feature type="compositionally biased region" description="Polar residues" evidence="10">
    <location>
        <begin position="1"/>
        <end position="11"/>
    </location>
</feature>
<dbReference type="GO" id="GO:0005829">
    <property type="term" value="C:cytosol"/>
    <property type="evidence" value="ECO:0007669"/>
    <property type="project" value="TreeGrafter"/>
</dbReference>
<dbReference type="GO" id="GO:0005524">
    <property type="term" value="F:ATP binding"/>
    <property type="evidence" value="ECO:0007669"/>
    <property type="project" value="UniProtKB-KW"/>
</dbReference>
<dbReference type="InterPro" id="IPR050339">
    <property type="entry name" value="CC_SR_Kinase"/>
</dbReference>
<sequence>MAPSTDVSQDNHVLESSAMTTSQHIDTSALRSLHYLRLGKVDDFLSEDKELSSNDEGDFIQFGDDDSCSENDESSDQSETRDDGDEEHSSDSQLFSMTHDRSGDQKMRVLYIQMEYVENQTLGDAIEHGLSVDQAWHIFRQMLEALAHIASLGIIHRDLKPSNVLMDAHGDIKIGDFGLATTNFHTMEPGQRESILQGDSKELTSGLGTFLYIAPEVLAKRSIGARYNQKVDMFSLGIIFFEMLASQRCYKTTMERYQLLGDLRRPSIQFPLSWDKTRFSAQTDIIRMLLDHDPAQRPTPMAMLRSPLLPPKMENEFVQELVRLAANPTSVHRHELIHALFSRPQNDVLRDYTFDTGAQGDEDDVLVGVVCRTLREIFQCRGAVPVHPPLLFPPSDVYSTEPNMVSLLDKTGNVVFLPFDLTVPFARICARSGHTRFKRFDISDVYRENLLAGGQPRAVLAASYDIISQEADPASEAEILALMDELLSIPGLAGETWTVELSHEMILRTFLERFPSRFHAVLLEALPSYLARGSDVRVRQQLSSAGLPATLLDEIDAWNLRGDFDPTVHQLMSLLTPVERARLAEPLAYLSQVTRLARQFGMHHPLCLVPLFSHTHKHYRNGTMMAVTKMMNGGKHRDILAVGGRYDELLRCFAYPQTTHTPEEQHAVGLQIAVGKMVKAVARYQKVYVPRFLGRPEQERTLGPWTPRRCECYIASSQPGLLDAKIQVCTTLWASGISADLQYECGAGESPEITASTCRAEGILFLVLVRMHTSVLKVKEVITRTEHEVARDELTVFLHDRIARQRRIDQTSVGPRPRETDTTKPSSSTKGPASLAPASCHVPRPNVHVMLPGRIDRPRRSERRVKPTKRHSIAEKATNDALHLAEMIQNGIVPVIVVEMAPGLLHRFASVALATDDMFKTFLNEEKLNSDEREYVKKLRLCIQDALEVDTPPLAASTAPSSFSISPNTTSSFAASATTAPVASSRVILYSMKDRKFILCS</sequence>
<dbReference type="InParanoid" id="A8Q0T7"/>
<dbReference type="STRING" id="425265.A8Q0T7"/>
<gene>
    <name evidence="12" type="ORF">MGL_2080</name>
</gene>
<evidence type="ECO:0000256" key="7">
    <source>
        <dbReference type="ARBA" id="ARBA00037982"/>
    </source>
</evidence>
<dbReference type="InterPro" id="IPR045864">
    <property type="entry name" value="aa-tRNA-synth_II/BPL/LPL"/>
</dbReference>
<evidence type="ECO:0000256" key="10">
    <source>
        <dbReference type="SAM" id="MobiDB-lite"/>
    </source>
</evidence>
<dbReference type="Gene3D" id="1.10.510.10">
    <property type="entry name" value="Transferase(Phosphotransferase) domain 1"/>
    <property type="match status" value="1"/>
</dbReference>
<organism evidence="12 13">
    <name type="scientific">Malassezia globosa (strain ATCC MYA-4612 / CBS 7966)</name>
    <name type="common">Dandruff-associated fungus</name>
    <dbReference type="NCBI Taxonomy" id="425265"/>
    <lineage>
        <taxon>Eukaryota</taxon>
        <taxon>Fungi</taxon>
        <taxon>Dikarya</taxon>
        <taxon>Basidiomycota</taxon>
        <taxon>Ustilaginomycotina</taxon>
        <taxon>Malasseziomycetes</taxon>
        <taxon>Malasseziales</taxon>
        <taxon>Malasseziaceae</taxon>
        <taxon>Malassezia</taxon>
    </lineage>
</organism>
<dbReference type="EMBL" id="AAYY01000006">
    <property type="protein sequence ID" value="EDP43867.1"/>
    <property type="molecule type" value="Genomic_DNA"/>
</dbReference>
<evidence type="ECO:0000256" key="8">
    <source>
        <dbReference type="ARBA" id="ARBA00047899"/>
    </source>
</evidence>
<dbReference type="Gene3D" id="3.40.50.800">
    <property type="entry name" value="Anticodon-binding domain"/>
    <property type="match status" value="1"/>
</dbReference>
<dbReference type="AlphaFoldDB" id="A8Q0T7"/>
<dbReference type="SUPFAM" id="SSF52954">
    <property type="entry name" value="Class II aaRS ABD-related"/>
    <property type="match status" value="1"/>
</dbReference>
<evidence type="ECO:0000313" key="12">
    <source>
        <dbReference type="EMBL" id="EDP43867.1"/>
    </source>
</evidence>
<dbReference type="FunCoup" id="A8Q0T7">
    <property type="interactions" value="500"/>
</dbReference>
<reference evidence="12 13" key="1">
    <citation type="journal article" date="2007" name="Proc. Natl. Acad. Sci. U.S.A.">
        <title>Dandruff-associated Malassezia genomes reveal convergent and divergent virulence traits shared with plant and human fungal pathogens.</title>
        <authorList>
            <person name="Xu J."/>
            <person name="Saunders C.W."/>
            <person name="Hu P."/>
            <person name="Grant R.A."/>
            <person name="Boekhout T."/>
            <person name="Kuramae E.E."/>
            <person name="Kronstad J.W."/>
            <person name="Deangelis Y.M."/>
            <person name="Reeder N.L."/>
            <person name="Johnstone K.R."/>
            <person name="Leland M."/>
            <person name="Fieno A.M."/>
            <person name="Begley W.M."/>
            <person name="Sun Y."/>
            <person name="Lacey M.P."/>
            <person name="Chaudhary T."/>
            <person name="Keough T."/>
            <person name="Chu L."/>
            <person name="Sears R."/>
            <person name="Yuan B."/>
            <person name="Dawson T.L.Jr."/>
        </authorList>
    </citation>
    <scope>NUCLEOTIDE SEQUENCE [LARGE SCALE GENOMIC DNA]</scope>
    <source>
        <strain evidence="13">ATCC MYA-4612 / CBS 7966</strain>
    </source>
</reference>
<dbReference type="Pfam" id="PF00069">
    <property type="entry name" value="Pkinase"/>
    <property type="match status" value="1"/>
</dbReference>
<dbReference type="PROSITE" id="PS00108">
    <property type="entry name" value="PROTEIN_KINASE_ST"/>
    <property type="match status" value="1"/>
</dbReference>
<keyword evidence="2" id="KW-0723">Serine/threonine-protein kinase</keyword>
<dbReference type="Pfam" id="PF13393">
    <property type="entry name" value="tRNA-synt_His"/>
    <property type="match status" value="1"/>
</dbReference>
<feature type="compositionally biased region" description="Acidic residues" evidence="10">
    <location>
        <begin position="53"/>
        <end position="88"/>
    </location>
</feature>
<dbReference type="PROSITE" id="PS50011">
    <property type="entry name" value="PROTEIN_KINASE_DOM"/>
    <property type="match status" value="1"/>
</dbReference>
<dbReference type="RefSeq" id="XP_001731081.1">
    <property type="nucleotide sequence ID" value="XM_001731029.1"/>
</dbReference>
<evidence type="ECO:0000256" key="9">
    <source>
        <dbReference type="ARBA" id="ARBA00048679"/>
    </source>
</evidence>
<dbReference type="GO" id="GO:1990625">
    <property type="term" value="P:negative regulation of cytoplasmic translational initiation in response to stress"/>
    <property type="evidence" value="ECO:0007669"/>
    <property type="project" value="TreeGrafter"/>
</dbReference>
<dbReference type="FunFam" id="1.10.510.10:FF:000948">
    <property type="entry name" value="Related to GCN2-ser/thr protein kinase"/>
    <property type="match status" value="1"/>
</dbReference>
<dbReference type="SMART" id="SM00220">
    <property type="entry name" value="S_TKc"/>
    <property type="match status" value="1"/>
</dbReference>
<dbReference type="Proteomes" id="UP000008837">
    <property type="component" value="Unassembled WGS sequence"/>
</dbReference>
<dbReference type="GO" id="GO:0007165">
    <property type="term" value="P:signal transduction"/>
    <property type="evidence" value="ECO:0007669"/>
    <property type="project" value="UniProtKB-ARBA"/>
</dbReference>
<dbReference type="GO" id="GO:0004694">
    <property type="term" value="F:eukaryotic translation initiation factor 2alpha kinase activity"/>
    <property type="evidence" value="ECO:0007669"/>
    <property type="project" value="UniProtKB-ARBA"/>
</dbReference>
<comment type="catalytic activity">
    <reaction evidence="9">
        <text>L-seryl-[protein] + ATP = O-phospho-L-seryl-[protein] + ADP + H(+)</text>
        <dbReference type="Rhea" id="RHEA:17989"/>
        <dbReference type="Rhea" id="RHEA-COMP:9863"/>
        <dbReference type="Rhea" id="RHEA-COMP:11604"/>
        <dbReference type="ChEBI" id="CHEBI:15378"/>
        <dbReference type="ChEBI" id="CHEBI:29999"/>
        <dbReference type="ChEBI" id="CHEBI:30616"/>
        <dbReference type="ChEBI" id="CHEBI:83421"/>
        <dbReference type="ChEBI" id="CHEBI:456216"/>
        <dbReference type="EC" id="2.7.11.1"/>
    </reaction>
</comment>
<dbReference type="InterPro" id="IPR011009">
    <property type="entry name" value="Kinase-like_dom_sf"/>
</dbReference>
<keyword evidence="6" id="KW-0067">ATP-binding</keyword>
<evidence type="ECO:0000256" key="6">
    <source>
        <dbReference type="ARBA" id="ARBA00022840"/>
    </source>
</evidence>
<feature type="domain" description="Protein kinase" evidence="11">
    <location>
        <begin position="1"/>
        <end position="309"/>
    </location>
</feature>
<dbReference type="InterPro" id="IPR024435">
    <property type="entry name" value="HisRS-related_dom"/>
</dbReference>
<dbReference type="VEuPathDB" id="FungiDB:MGL_2080"/>
<comment type="similarity">
    <text evidence="7">Belongs to the protein kinase superfamily. Ser/Thr protein kinase family. GCN2 subfamily.</text>
</comment>
<comment type="caution">
    <text evidence="12">The sequence shown here is derived from an EMBL/GenBank/DDBJ whole genome shotgun (WGS) entry which is preliminary data.</text>
</comment>
<keyword evidence="13" id="KW-1185">Reference proteome</keyword>
<feature type="region of interest" description="Disordered" evidence="10">
    <location>
        <begin position="1"/>
        <end position="25"/>
    </location>
</feature>